<protein>
    <submittedName>
        <fullName evidence="5">HAD-superfamily subfamily IB hydrolase, TIGR01490</fullName>
    </submittedName>
</protein>
<evidence type="ECO:0000256" key="4">
    <source>
        <dbReference type="ARBA" id="ARBA00022842"/>
    </source>
</evidence>
<dbReference type="GO" id="GO:0016787">
    <property type="term" value="F:hydrolase activity"/>
    <property type="evidence" value="ECO:0007669"/>
    <property type="project" value="UniProtKB-KW"/>
</dbReference>
<dbReference type="EMBL" id="FQVG01000050">
    <property type="protein sequence ID" value="SHF28108.1"/>
    <property type="molecule type" value="Genomic_DNA"/>
</dbReference>
<gene>
    <name evidence="5" type="ORF">SAMN02746091_02164</name>
</gene>
<evidence type="ECO:0000256" key="1">
    <source>
        <dbReference type="ARBA" id="ARBA00009184"/>
    </source>
</evidence>
<comment type="similarity">
    <text evidence="1">Belongs to the HAD-like hydrolase superfamily. SerB family.</text>
</comment>
<sequence>MIQKVAIFDVDKTIINGDSMFMLLFYTLKKRPKSIIGLPRLFFMLLLYLLKIIDTKRAKEEMFYVINYLDEGDLEDFFKEKILNHTFFDAKEEIIKRKKEGYTVILISASPECYIRYFKKYFDVDYVLGTILRKNREGYTNIIDGENCKGEEKVLRLKKLLAEEDIEIDKENSLCYSDSLSDMPLFNLVENRFLINNNRRLEGFKNLRWK</sequence>
<dbReference type="PANTHER" id="PTHR43344:SF13">
    <property type="entry name" value="PHOSPHATASE RV3661-RELATED"/>
    <property type="match status" value="1"/>
</dbReference>
<keyword evidence="3 5" id="KW-0378">Hydrolase</keyword>
<evidence type="ECO:0000313" key="5">
    <source>
        <dbReference type="EMBL" id="SHF28108.1"/>
    </source>
</evidence>
<keyword evidence="4" id="KW-0460">Magnesium</keyword>
<organism evidence="5 6">
    <name type="scientific">Caloramator proteoclasticus DSM 10124</name>
    <dbReference type="NCBI Taxonomy" id="1121262"/>
    <lineage>
        <taxon>Bacteria</taxon>
        <taxon>Bacillati</taxon>
        <taxon>Bacillota</taxon>
        <taxon>Clostridia</taxon>
        <taxon>Eubacteriales</taxon>
        <taxon>Clostridiaceae</taxon>
        <taxon>Caloramator</taxon>
    </lineage>
</organism>
<dbReference type="InterPro" id="IPR023214">
    <property type="entry name" value="HAD_sf"/>
</dbReference>
<evidence type="ECO:0000256" key="3">
    <source>
        <dbReference type="ARBA" id="ARBA00022801"/>
    </source>
</evidence>
<dbReference type="RefSeq" id="WP_073249646.1">
    <property type="nucleotide sequence ID" value="NZ_FQVG01000050.1"/>
</dbReference>
<dbReference type="InterPro" id="IPR050582">
    <property type="entry name" value="HAD-like_SerB"/>
</dbReference>
<dbReference type="AlphaFoldDB" id="A0A1M5ACV0"/>
<proteinExistence type="inferred from homology"/>
<dbReference type="Gene3D" id="3.40.50.1000">
    <property type="entry name" value="HAD superfamily/HAD-like"/>
    <property type="match status" value="1"/>
</dbReference>
<dbReference type="Gene3D" id="1.20.1440.100">
    <property type="entry name" value="SG protein - dephosphorylation function"/>
    <property type="match status" value="1"/>
</dbReference>
<dbReference type="PANTHER" id="PTHR43344">
    <property type="entry name" value="PHOSPHOSERINE PHOSPHATASE"/>
    <property type="match status" value="1"/>
</dbReference>
<keyword evidence="2" id="KW-0479">Metal-binding</keyword>
<dbReference type="Pfam" id="PF12710">
    <property type="entry name" value="HAD"/>
    <property type="match status" value="1"/>
</dbReference>
<dbReference type="Proteomes" id="UP000184423">
    <property type="component" value="Unassembled WGS sequence"/>
</dbReference>
<evidence type="ECO:0000313" key="6">
    <source>
        <dbReference type="Proteomes" id="UP000184423"/>
    </source>
</evidence>
<dbReference type="NCBIfam" id="TIGR01490">
    <property type="entry name" value="HAD-SF-IB-hyp1"/>
    <property type="match status" value="1"/>
</dbReference>
<accession>A0A1M5ACV0</accession>
<dbReference type="InterPro" id="IPR006385">
    <property type="entry name" value="HAD_hydro_SerB1"/>
</dbReference>
<keyword evidence="6" id="KW-1185">Reference proteome</keyword>
<dbReference type="GO" id="GO:0046872">
    <property type="term" value="F:metal ion binding"/>
    <property type="evidence" value="ECO:0007669"/>
    <property type="project" value="UniProtKB-KW"/>
</dbReference>
<dbReference type="InterPro" id="IPR036412">
    <property type="entry name" value="HAD-like_sf"/>
</dbReference>
<dbReference type="NCBIfam" id="TIGR01488">
    <property type="entry name" value="HAD-SF-IB"/>
    <property type="match status" value="1"/>
</dbReference>
<evidence type="ECO:0000256" key="2">
    <source>
        <dbReference type="ARBA" id="ARBA00022723"/>
    </source>
</evidence>
<name>A0A1M5ACV0_9CLOT</name>
<dbReference type="SUPFAM" id="SSF56784">
    <property type="entry name" value="HAD-like"/>
    <property type="match status" value="1"/>
</dbReference>
<reference evidence="6" key="1">
    <citation type="submission" date="2016-11" db="EMBL/GenBank/DDBJ databases">
        <authorList>
            <person name="Varghese N."/>
            <person name="Submissions S."/>
        </authorList>
    </citation>
    <scope>NUCLEOTIDE SEQUENCE [LARGE SCALE GENOMIC DNA]</scope>
    <source>
        <strain evidence="6">DSM 10124</strain>
    </source>
</reference>